<evidence type="ECO:0000313" key="1">
    <source>
        <dbReference type="EMBL" id="RPB09868.1"/>
    </source>
</evidence>
<dbReference type="EMBL" id="ML119147">
    <property type="protein sequence ID" value="RPB09868.1"/>
    <property type="molecule type" value="Genomic_DNA"/>
</dbReference>
<keyword evidence="2" id="KW-1185">Reference proteome</keyword>
<proteinExistence type="predicted"/>
<name>A0A3N4KKA8_9PEZI</name>
<reference evidence="1 2" key="1">
    <citation type="journal article" date="2018" name="Nat. Ecol. Evol.">
        <title>Pezizomycetes genomes reveal the molecular basis of ectomycorrhizal truffle lifestyle.</title>
        <authorList>
            <person name="Murat C."/>
            <person name="Payen T."/>
            <person name="Noel B."/>
            <person name="Kuo A."/>
            <person name="Morin E."/>
            <person name="Chen J."/>
            <person name="Kohler A."/>
            <person name="Krizsan K."/>
            <person name="Balestrini R."/>
            <person name="Da Silva C."/>
            <person name="Montanini B."/>
            <person name="Hainaut M."/>
            <person name="Levati E."/>
            <person name="Barry K.W."/>
            <person name="Belfiori B."/>
            <person name="Cichocki N."/>
            <person name="Clum A."/>
            <person name="Dockter R.B."/>
            <person name="Fauchery L."/>
            <person name="Guy J."/>
            <person name="Iotti M."/>
            <person name="Le Tacon F."/>
            <person name="Lindquist E.A."/>
            <person name="Lipzen A."/>
            <person name="Malagnac F."/>
            <person name="Mello A."/>
            <person name="Molinier V."/>
            <person name="Miyauchi S."/>
            <person name="Poulain J."/>
            <person name="Riccioni C."/>
            <person name="Rubini A."/>
            <person name="Sitrit Y."/>
            <person name="Splivallo R."/>
            <person name="Traeger S."/>
            <person name="Wang M."/>
            <person name="Zifcakova L."/>
            <person name="Wipf D."/>
            <person name="Zambonelli A."/>
            <person name="Paolocci F."/>
            <person name="Nowrousian M."/>
            <person name="Ottonello S."/>
            <person name="Baldrian P."/>
            <person name="Spatafora J.W."/>
            <person name="Henrissat B."/>
            <person name="Nagy L.G."/>
            <person name="Aury J.M."/>
            <person name="Wincker P."/>
            <person name="Grigoriev I.V."/>
            <person name="Bonfante P."/>
            <person name="Martin F.M."/>
        </authorList>
    </citation>
    <scope>NUCLEOTIDE SEQUENCE [LARGE SCALE GENOMIC DNA]</scope>
    <source>
        <strain evidence="1 2">CCBAS932</strain>
    </source>
</reference>
<gene>
    <name evidence="1" type="ORF">P167DRAFT_576733</name>
</gene>
<dbReference type="AlphaFoldDB" id="A0A3N4KKA8"/>
<sequence length="245" mass="27429">MYSRPRSTPNPPVPPHRPNSRTIFQQNQAQFQQSIACNHRGPNGVLYNSEICEICFCRMNDVPLEEPPLNLPRSQTVPGTPSSSPLDLVGSPTWVRQALTPDKAVTQFMQNRSFANMNFVENNNINIVESDNSMPHASGYGTDTVGSRLFDADPIDINSTRSDPRRVLRLPVAQPEFAGVDTIARLNDDPVRLDDMAFGGDFGTWRSNGTRRMKFDPPVKPLSMKSIEKKGVRGFLKRAFGRKRT</sequence>
<accession>A0A3N4KKA8</accession>
<dbReference type="OrthoDB" id="5352504at2759"/>
<evidence type="ECO:0000313" key="2">
    <source>
        <dbReference type="Proteomes" id="UP000277580"/>
    </source>
</evidence>
<organism evidence="1 2">
    <name type="scientific">Morchella conica CCBAS932</name>
    <dbReference type="NCBI Taxonomy" id="1392247"/>
    <lineage>
        <taxon>Eukaryota</taxon>
        <taxon>Fungi</taxon>
        <taxon>Dikarya</taxon>
        <taxon>Ascomycota</taxon>
        <taxon>Pezizomycotina</taxon>
        <taxon>Pezizomycetes</taxon>
        <taxon>Pezizales</taxon>
        <taxon>Morchellaceae</taxon>
        <taxon>Morchella</taxon>
    </lineage>
</organism>
<dbReference type="InParanoid" id="A0A3N4KKA8"/>
<dbReference type="Proteomes" id="UP000277580">
    <property type="component" value="Unassembled WGS sequence"/>
</dbReference>
<protein>
    <submittedName>
        <fullName evidence="1">Uncharacterized protein</fullName>
    </submittedName>
</protein>